<keyword evidence="1" id="KW-0472">Membrane</keyword>
<feature type="transmembrane region" description="Helical" evidence="1">
    <location>
        <begin position="39"/>
        <end position="57"/>
    </location>
</feature>
<organism evidence="2 3">
    <name type="scientific">Hahella chejuensis (strain KCTC 2396)</name>
    <dbReference type="NCBI Taxonomy" id="349521"/>
    <lineage>
        <taxon>Bacteria</taxon>
        <taxon>Pseudomonadati</taxon>
        <taxon>Pseudomonadota</taxon>
        <taxon>Gammaproteobacteria</taxon>
        <taxon>Oceanospirillales</taxon>
        <taxon>Hahellaceae</taxon>
        <taxon>Hahella</taxon>
    </lineage>
</organism>
<protein>
    <submittedName>
        <fullName evidence="2">Uncharacterized protein</fullName>
    </submittedName>
</protein>
<dbReference type="KEGG" id="hch:HCH_01576"/>
<gene>
    <name evidence="2" type="ordered locus">HCH_01576</name>
</gene>
<feature type="transmembrane region" description="Helical" evidence="1">
    <location>
        <begin position="156"/>
        <end position="176"/>
    </location>
</feature>
<evidence type="ECO:0000313" key="2">
    <source>
        <dbReference type="EMBL" id="ABC28433.1"/>
    </source>
</evidence>
<accession>Q2SLP1</accession>
<evidence type="ECO:0000313" key="3">
    <source>
        <dbReference type="Proteomes" id="UP000000238"/>
    </source>
</evidence>
<dbReference type="EMBL" id="CP000155">
    <property type="protein sequence ID" value="ABC28433.1"/>
    <property type="molecule type" value="Genomic_DNA"/>
</dbReference>
<keyword evidence="1" id="KW-1133">Transmembrane helix</keyword>
<dbReference type="Proteomes" id="UP000000238">
    <property type="component" value="Chromosome"/>
</dbReference>
<feature type="transmembrane region" description="Helical" evidence="1">
    <location>
        <begin position="63"/>
        <end position="85"/>
    </location>
</feature>
<name>Q2SLP1_HAHCH</name>
<dbReference type="HOGENOM" id="CLU_677507_0_0_6"/>
<keyword evidence="3" id="KW-1185">Reference proteome</keyword>
<evidence type="ECO:0000256" key="1">
    <source>
        <dbReference type="SAM" id="Phobius"/>
    </source>
</evidence>
<sequence length="406" mass="44990">MFGYKDYYRKLLGRINTMERTEREQTSDSNKALRTLRTAMFAGAAAIGLYALQFSAISQKTAVASVGLMVAGAFLLLGGVLGFIFGIPRTLQQEAGAADSQGAGYLANTNLEQISDWLTKMLVGVGLTQLTAMPSHLRVVTGYIAEGVGGGRDASIFALSVLLYFSIIGFLFGYLWTRLFLAGAFRQADQTALGTLSERMERANRDIEEIKKQTKMDAEAQNLVDRQLSPSFELPPAPQPELDEAIAAASPEAKAKIFYQTWKVRGESWRNNKQLMEKTIPVFRALVKADPDGRFHMNHGQLGFALKDKVTPEWEDALKELTCAIDIRGGNKEEGWRYYEFNRAICRINLDEAFRNNHPSAPPVRKAIVADLKEAIAHDFTDLIGANENIQAWMQLNHVSMADIAA</sequence>
<dbReference type="AlphaFoldDB" id="Q2SLP1"/>
<dbReference type="eggNOG" id="ENOG5032Z36">
    <property type="taxonomic scope" value="Bacteria"/>
</dbReference>
<reference evidence="2 3" key="1">
    <citation type="journal article" date="2005" name="Nucleic Acids Res.">
        <title>Genomic blueprint of Hahella chejuensis, a marine microbe producing an algicidal agent.</title>
        <authorList>
            <person name="Jeong H."/>
            <person name="Yim J.H."/>
            <person name="Lee C."/>
            <person name="Choi S.-H."/>
            <person name="Park Y.K."/>
            <person name="Yoon S.H."/>
            <person name="Hur C.-G."/>
            <person name="Kang H.-Y."/>
            <person name="Kim D."/>
            <person name="Lee H.H."/>
            <person name="Park K.H."/>
            <person name="Park S.-H."/>
            <person name="Park H.-S."/>
            <person name="Lee H.K."/>
            <person name="Oh T.K."/>
            <person name="Kim J.F."/>
        </authorList>
    </citation>
    <scope>NUCLEOTIDE SEQUENCE [LARGE SCALE GENOMIC DNA]</scope>
    <source>
        <strain evidence="2 3">KCTC 2396</strain>
    </source>
</reference>
<keyword evidence="1" id="KW-0812">Transmembrane</keyword>
<proteinExistence type="predicted"/>